<evidence type="ECO:0000256" key="3">
    <source>
        <dbReference type="ARBA" id="ARBA00022756"/>
    </source>
</evidence>
<dbReference type="InterPro" id="IPR000073">
    <property type="entry name" value="AB_hydrolase_1"/>
</dbReference>
<dbReference type="EC" id="3.1.1.85" evidence="5"/>
<feature type="active site" evidence="5">
    <location>
        <position position="233"/>
    </location>
</feature>
<comment type="caution">
    <text evidence="5">Lacks conserved residue(s) required for the propagation of feature annotation.</text>
</comment>
<dbReference type="PANTHER" id="PTHR43798:SF31">
    <property type="entry name" value="AB HYDROLASE SUPERFAMILY PROTEIN YCLE"/>
    <property type="match status" value="1"/>
</dbReference>
<keyword evidence="4 5" id="KW-0378">Hydrolase</keyword>
<dbReference type="OrthoDB" id="9780744at2"/>
<dbReference type="InterPro" id="IPR010076">
    <property type="entry name" value="BioH"/>
</dbReference>
<reference evidence="7 8" key="1">
    <citation type="submission" date="2019-03" db="EMBL/GenBank/DDBJ databases">
        <title>Arenimonas daejeonensis sp. nov., isolated from compost.</title>
        <authorList>
            <person name="Jeon C.O."/>
        </authorList>
    </citation>
    <scope>NUCLEOTIDE SEQUENCE [LARGE SCALE GENOMIC DNA]</scope>
    <source>
        <strain evidence="7 8">R29</strain>
    </source>
</reference>
<feature type="active site" evidence="5">
    <location>
        <position position="205"/>
    </location>
</feature>
<keyword evidence="8" id="KW-1185">Reference proteome</keyword>
<keyword evidence="1 5" id="KW-0719">Serine esterase</keyword>
<sequence length="255" mass="27508">MFHEIRGQGPALVLLHGWAMHAGIFAPLVQRLQDHFTLHLVDLPGHGRSRDAGLPLTLDHAATAVAEVVPERALWLGWSLGGLVALRAAAALPSRLRGLVMVAASPRFVRTGDWPQGMENAVFRTFASELQRDYRGTLDRFLMLEAQGSEKMRDELRLLRAEAFAHGEPHTDVLCDGLELLEETDLRAALPTLAMPSLWIAGRRDRLVSPAAMQSAAAAAPGASFHQVSSGGHAPFLTQADEVAQAVRGFAAGLP</sequence>
<evidence type="ECO:0000256" key="5">
    <source>
        <dbReference type="HAMAP-Rule" id="MF_01260"/>
    </source>
</evidence>
<dbReference type="GO" id="GO:0009102">
    <property type="term" value="P:biotin biosynthetic process"/>
    <property type="evidence" value="ECO:0007669"/>
    <property type="project" value="UniProtKB-UniRule"/>
</dbReference>
<comment type="caution">
    <text evidence="7">The sequence shown here is derived from an EMBL/GenBank/DDBJ whole genome shotgun (WGS) entry which is preliminary data.</text>
</comment>
<feature type="binding site" evidence="5">
    <location>
        <position position="18"/>
    </location>
    <ligand>
        <name>substrate</name>
    </ligand>
</feature>
<comment type="subcellular location">
    <subcellularLocation>
        <location evidence="5">Cytoplasm</location>
    </subcellularLocation>
</comment>
<dbReference type="InterPro" id="IPR050266">
    <property type="entry name" value="AB_hydrolase_sf"/>
</dbReference>
<dbReference type="InterPro" id="IPR029058">
    <property type="entry name" value="AB_hydrolase_fold"/>
</dbReference>
<dbReference type="Proteomes" id="UP000305760">
    <property type="component" value="Unassembled WGS sequence"/>
</dbReference>
<keyword evidence="2 5" id="KW-0963">Cytoplasm</keyword>
<comment type="catalytic activity">
    <reaction evidence="5">
        <text>6-carboxyhexanoyl-[ACP] methyl ester + H2O = 6-carboxyhexanoyl-[ACP] + methanol + H(+)</text>
        <dbReference type="Rhea" id="RHEA:42700"/>
        <dbReference type="Rhea" id="RHEA-COMP:9955"/>
        <dbReference type="Rhea" id="RHEA-COMP:10186"/>
        <dbReference type="ChEBI" id="CHEBI:15377"/>
        <dbReference type="ChEBI" id="CHEBI:15378"/>
        <dbReference type="ChEBI" id="CHEBI:17790"/>
        <dbReference type="ChEBI" id="CHEBI:78846"/>
        <dbReference type="ChEBI" id="CHEBI:82735"/>
        <dbReference type="EC" id="3.1.1.85"/>
    </reaction>
</comment>
<dbReference type="UniPathway" id="UPA00078"/>
<dbReference type="EMBL" id="SMDR01000005">
    <property type="protein sequence ID" value="TNJ32785.1"/>
    <property type="molecule type" value="Genomic_DNA"/>
</dbReference>
<dbReference type="Gene3D" id="3.40.50.1820">
    <property type="entry name" value="alpha/beta hydrolase"/>
    <property type="match status" value="1"/>
</dbReference>
<evidence type="ECO:0000313" key="7">
    <source>
        <dbReference type="EMBL" id="TNJ32785.1"/>
    </source>
</evidence>
<protein>
    <recommendedName>
        <fullName evidence="5">Pimeloyl-[acyl-carrier protein] methyl ester esterase</fullName>
        <ecNumber evidence="5">3.1.1.85</ecNumber>
    </recommendedName>
    <alternativeName>
        <fullName evidence="5">Biotin synthesis protein BioH</fullName>
    </alternativeName>
    <alternativeName>
        <fullName evidence="5">Carboxylesterase BioH</fullName>
    </alternativeName>
</protein>
<feature type="domain" description="AB hydrolase-1" evidence="6">
    <location>
        <begin position="12"/>
        <end position="246"/>
    </location>
</feature>
<dbReference type="NCBIfam" id="TIGR01738">
    <property type="entry name" value="bioH"/>
    <property type="match status" value="1"/>
</dbReference>
<dbReference type="AlphaFoldDB" id="A0A5C4RPB3"/>
<dbReference type="GO" id="GO:0090499">
    <property type="term" value="F:pimelyl-[acyl-carrier protein] methyl ester esterase activity"/>
    <property type="evidence" value="ECO:0007669"/>
    <property type="project" value="UniProtKB-EC"/>
</dbReference>
<dbReference type="GO" id="GO:0005737">
    <property type="term" value="C:cytoplasm"/>
    <property type="evidence" value="ECO:0007669"/>
    <property type="project" value="UniProtKB-SubCell"/>
</dbReference>
<comment type="similarity">
    <text evidence="5">Belongs to the AB hydrolase superfamily. Carboxylesterase BioH family.</text>
</comment>
<proteinExistence type="inferred from homology"/>
<feature type="binding site" evidence="5">
    <location>
        <begin position="79"/>
        <end position="80"/>
    </location>
    <ligand>
        <name>substrate</name>
    </ligand>
</feature>
<dbReference type="HAMAP" id="MF_01260">
    <property type="entry name" value="Carboxylester"/>
    <property type="match status" value="1"/>
</dbReference>
<dbReference type="SUPFAM" id="SSF53474">
    <property type="entry name" value="alpha/beta-Hydrolases"/>
    <property type="match status" value="1"/>
</dbReference>
<evidence type="ECO:0000259" key="6">
    <source>
        <dbReference type="Pfam" id="PF12697"/>
    </source>
</evidence>
<accession>A0A5C4RPB3</accession>
<evidence type="ECO:0000256" key="2">
    <source>
        <dbReference type="ARBA" id="ARBA00022490"/>
    </source>
</evidence>
<dbReference type="RefSeq" id="WP_139450458.1">
    <property type="nucleotide sequence ID" value="NZ_SMDR01000005.1"/>
</dbReference>
<name>A0A5C4RPB3_9GAMM</name>
<evidence type="ECO:0000313" key="8">
    <source>
        <dbReference type="Proteomes" id="UP000305760"/>
    </source>
</evidence>
<gene>
    <name evidence="5 7" type="primary">bioH</name>
    <name evidence="7" type="ORF">E1B00_15030</name>
</gene>
<dbReference type="Pfam" id="PF12697">
    <property type="entry name" value="Abhydrolase_6"/>
    <property type="match status" value="1"/>
</dbReference>
<keyword evidence="3 5" id="KW-0093">Biotin biosynthesis</keyword>
<dbReference type="GO" id="GO:0016020">
    <property type="term" value="C:membrane"/>
    <property type="evidence" value="ECO:0007669"/>
    <property type="project" value="TreeGrafter"/>
</dbReference>
<comment type="subunit">
    <text evidence="5">Monomer.</text>
</comment>
<feature type="binding site" evidence="5">
    <location>
        <position position="233"/>
    </location>
    <ligand>
        <name>substrate</name>
    </ligand>
</feature>
<dbReference type="PANTHER" id="PTHR43798">
    <property type="entry name" value="MONOACYLGLYCEROL LIPASE"/>
    <property type="match status" value="1"/>
</dbReference>
<evidence type="ECO:0000256" key="4">
    <source>
        <dbReference type="ARBA" id="ARBA00022801"/>
    </source>
</evidence>
<comment type="function">
    <text evidence="5">The physiological role of BioH is to remove the methyl group introduced by BioC when the pimeloyl moiety is complete. It allows to synthesize pimeloyl-ACP via the fatty acid synthetic pathway through the hydrolysis of the ester bonds of pimeloyl-ACP esters.</text>
</comment>
<evidence type="ECO:0000256" key="1">
    <source>
        <dbReference type="ARBA" id="ARBA00022487"/>
    </source>
</evidence>
<comment type="pathway">
    <text evidence="5">Cofactor biosynthesis; biotin biosynthesis.</text>
</comment>
<organism evidence="7 8">
    <name type="scientific">Arenimonas terrae</name>
    <dbReference type="NCBI Taxonomy" id="2546226"/>
    <lineage>
        <taxon>Bacteria</taxon>
        <taxon>Pseudomonadati</taxon>
        <taxon>Pseudomonadota</taxon>
        <taxon>Gammaproteobacteria</taxon>
        <taxon>Lysobacterales</taxon>
        <taxon>Lysobacteraceae</taxon>
        <taxon>Arenimonas</taxon>
    </lineage>
</organism>
<feature type="active site" description="Nucleophile" evidence="5">
    <location>
        <position position="79"/>
    </location>
</feature>